<name>A0A1M7THN6_9BACT</name>
<dbReference type="STRING" id="1121455.SAMN02745728_02024"/>
<organism evidence="1 2">
    <name type="scientific">Desulfovibrio litoralis DSM 11393</name>
    <dbReference type="NCBI Taxonomy" id="1121455"/>
    <lineage>
        <taxon>Bacteria</taxon>
        <taxon>Pseudomonadati</taxon>
        <taxon>Thermodesulfobacteriota</taxon>
        <taxon>Desulfovibrionia</taxon>
        <taxon>Desulfovibrionales</taxon>
        <taxon>Desulfovibrionaceae</taxon>
        <taxon>Desulfovibrio</taxon>
    </lineage>
</organism>
<gene>
    <name evidence="1" type="ORF">SAMN02745728_02024</name>
</gene>
<evidence type="ECO:0000313" key="1">
    <source>
        <dbReference type="EMBL" id="SHN70289.1"/>
    </source>
</evidence>
<accession>A0A1M7THN6</accession>
<evidence type="ECO:0000313" key="2">
    <source>
        <dbReference type="Proteomes" id="UP000186469"/>
    </source>
</evidence>
<dbReference type="EMBL" id="FRDI01000012">
    <property type="protein sequence ID" value="SHN70289.1"/>
    <property type="molecule type" value="Genomic_DNA"/>
</dbReference>
<proteinExistence type="predicted"/>
<protein>
    <submittedName>
        <fullName evidence="1">Uncharacterized protein</fullName>
    </submittedName>
</protein>
<keyword evidence="2" id="KW-1185">Reference proteome</keyword>
<dbReference type="AlphaFoldDB" id="A0A1M7THN6"/>
<dbReference type="RefSeq" id="WP_178139345.1">
    <property type="nucleotide sequence ID" value="NZ_FRDI01000012.1"/>
</dbReference>
<sequence>MIIVVSGCNRCPFLNEGETPECNVSTPPKRPLFAETLAVERPSWCPLKKEKIIVQEK</sequence>
<reference evidence="1 2" key="1">
    <citation type="submission" date="2016-12" db="EMBL/GenBank/DDBJ databases">
        <authorList>
            <person name="Song W.-J."/>
            <person name="Kurnit D.M."/>
        </authorList>
    </citation>
    <scope>NUCLEOTIDE SEQUENCE [LARGE SCALE GENOMIC DNA]</scope>
    <source>
        <strain evidence="1 2">DSM 11393</strain>
    </source>
</reference>
<dbReference type="Proteomes" id="UP000186469">
    <property type="component" value="Unassembled WGS sequence"/>
</dbReference>